<gene>
    <name evidence="2" type="ORF">HannXRQ_Chr12g0385681</name>
    <name evidence="1" type="ORF">HanXRQr2_Chr12g0564601</name>
</gene>
<reference evidence="1 3" key="1">
    <citation type="journal article" date="2017" name="Nature">
        <title>The sunflower genome provides insights into oil metabolism, flowering and Asterid evolution.</title>
        <authorList>
            <person name="Badouin H."/>
            <person name="Gouzy J."/>
            <person name="Grassa C.J."/>
            <person name="Murat F."/>
            <person name="Staton S.E."/>
            <person name="Cottret L."/>
            <person name="Lelandais-Briere C."/>
            <person name="Owens G.L."/>
            <person name="Carrere S."/>
            <person name="Mayjonade B."/>
            <person name="Legrand L."/>
            <person name="Gill N."/>
            <person name="Kane N.C."/>
            <person name="Bowers J.E."/>
            <person name="Hubner S."/>
            <person name="Bellec A."/>
            <person name="Berard A."/>
            <person name="Berges H."/>
            <person name="Blanchet N."/>
            <person name="Boniface M.C."/>
            <person name="Brunel D."/>
            <person name="Catrice O."/>
            <person name="Chaidir N."/>
            <person name="Claudel C."/>
            <person name="Donnadieu C."/>
            <person name="Faraut T."/>
            <person name="Fievet G."/>
            <person name="Helmstetter N."/>
            <person name="King M."/>
            <person name="Knapp S.J."/>
            <person name="Lai Z."/>
            <person name="Le Paslier M.C."/>
            <person name="Lippi Y."/>
            <person name="Lorenzon L."/>
            <person name="Mandel J.R."/>
            <person name="Marage G."/>
            <person name="Marchand G."/>
            <person name="Marquand E."/>
            <person name="Bret-Mestries E."/>
            <person name="Morien E."/>
            <person name="Nambeesan S."/>
            <person name="Nguyen T."/>
            <person name="Pegot-Espagnet P."/>
            <person name="Pouilly N."/>
            <person name="Raftis F."/>
            <person name="Sallet E."/>
            <person name="Schiex T."/>
            <person name="Thomas J."/>
            <person name="Vandecasteele C."/>
            <person name="Vares D."/>
            <person name="Vear F."/>
            <person name="Vautrin S."/>
            <person name="Crespi M."/>
            <person name="Mangin B."/>
            <person name="Burke J.M."/>
            <person name="Salse J."/>
            <person name="Munos S."/>
            <person name="Vincourt P."/>
            <person name="Rieseberg L.H."/>
            <person name="Langlade N.B."/>
        </authorList>
    </citation>
    <scope>NUCLEOTIDE SEQUENCE [LARGE SCALE GENOMIC DNA]</scope>
    <source>
        <strain evidence="3">cv. SF193</strain>
        <tissue evidence="1">Leaves</tissue>
    </source>
</reference>
<dbReference type="InParanoid" id="A0A251T5P7"/>
<proteinExistence type="predicted"/>
<reference evidence="1" key="3">
    <citation type="submission" date="2020-06" db="EMBL/GenBank/DDBJ databases">
        <title>Helianthus annuus Genome sequencing and assembly Release 2.</title>
        <authorList>
            <person name="Gouzy J."/>
            <person name="Langlade N."/>
            <person name="Munos S."/>
        </authorList>
    </citation>
    <scope>NUCLEOTIDE SEQUENCE</scope>
    <source>
        <tissue evidence="1">Leaves</tissue>
    </source>
</reference>
<evidence type="ECO:0000313" key="1">
    <source>
        <dbReference type="EMBL" id="KAF5779875.1"/>
    </source>
</evidence>
<keyword evidence="3" id="KW-1185">Reference proteome</keyword>
<reference evidence="2" key="2">
    <citation type="submission" date="2017-02" db="EMBL/GenBank/DDBJ databases">
        <title>Sunflower complete genome.</title>
        <authorList>
            <person name="Langlade N."/>
            <person name="Munos S."/>
        </authorList>
    </citation>
    <scope>NUCLEOTIDE SEQUENCE [LARGE SCALE GENOMIC DNA]</scope>
    <source>
        <tissue evidence="2">Leaves</tissue>
    </source>
</reference>
<organism evidence="2 3">
    <name type="scientific">Helianthus annuus</name>
    <name type="common">Common sunflower</name>
    <dbReference type="NCBI Taxonomy" id="4232"/>
    <lineage>
        <taxon>Eukaryota</taxon>
        <taxon>Viridiplantae</taxon>
        <taxon>Streptophyta</taxon>
        <taxon>Embryophyta</taxon>
        <taxon>Tracheophyta</taxon>
        <taxon>Spermatophyta</taxon>
        <taxon>Magnoliopsida</taxon>
        <taxon>eudicotyledons</taxon>
        <taxon>Gunneridae</taxon>
        <taxon>Pentapetalae</taxon>
        <taxon>asterids</taxon>
        <taxon>campanulids</taxon>
        <taxon>Asterales</taxon>
        <taxon>Asteraceae</taxon>
        <taxon>Asteroideae</taxon>
        <taxon>Heliantheae alliance</taxon>
        <taxon>Heliantheae</taxon>
        <taxon>Helianthus</taxon>
    </lineage>
</organism>
<name>A0A251T5P7_HELAN</name>
<dbReference type="Proteomes" id="UP000215914">
    <property type="component" value="Chromosome 12"/>
</dbReference>
<evidence type="ECO:0000313" key="2">
    <source>
        <dbReference type="EMBL" id="OTG06435.1"/>
    </source>
</evidence>
<evidence type="ECO:0000313" key="3">
    <source>
        <dbReference type="Proteomes" id="UP000215914"/>
    </source>
</evidence>
<dbReference type="EMBL" id="CM007901">
    <property type="protein sequence ID" value="OTG06435.1"/>
    <property type="molecule type" value="Genomic_DNA"/>
</dbReference>
<dbReference type="EMBL" id="MNCJ02000327">
    <property type="protein sequence ID" value="KAF5779875.1"/>
    <property type="molecule type" value="Genomic_DNA"/>
</dbReference>
<accession>A0A251T5P7</accession>
<protein>
    <submittedName>
        <fullName evidence="2">Uncharacterized protein</fullName>
    </submittedName>
</protein>
<sequence length="93" mass="11415">MVEPRNARFSWRSEMSTMEKMNRQRALETNSDKTLFDFMYIEERKYCPLFGLWILIKNHMHGRGLIQMVTNLLLKCMQQVVHYVFTMWWKRHG</sequence>
<dbReference type="Gramene" id="mRNA:HanXRQr2_Chr12g0564601">
    <property type="protein sequence ID" value="mRNA:HanXRQr2_Chr12g0564601"/>
    <property type="gene ID" value="HanXRQr2_Chr12g0564601"/>
</dbReference>
<dbReference type="AlphaFoldDB" id="A0A251T5P7"/>